<evidence type="ECO:0000256" key="4">
    <source>
        <dbReference type="ARBA" id="ARBA00022481"/>
    </source>
</evidence>
<evidence type="ECO:0000256" key="13">
    <source>
        <dbReference type="ARBA" id="ARBA00044563"/>
    </source>
</evidence>
<dbReference type="GO" id="GO:0005730">
    <property type="term" value="C:nucleolus"/>
    <property type="evidence" value="ECO:0007669"/>
    <property type="project" value="UniProtKB-SubCell"/>
</dbReference>
<keyword evidence="8" id="KW-0832">Ubl conjugation</keyword>
<organism evidence="18 19">
    <name type="scientific">Myodes glareolus</name>
    <name type="common">Bank vole</name>
    <name type="synonym">Clethrionomys glareolus</name>
    <dbReference type="NCBI Taxonomy" id="447135"/>
    <lineage>
        <taxon>Eukaryota</taxon>
        <taxon>Metazoa</taxon>
        <taxon>Chordata</taxon>
        <taxon>Craniata</taxon>
        <taxon>Vertebrata</taxon>
        <taxon>Euteleostomi</taxon>
        <taxon>Mammalia</taxon>
        <taxon>Eutheria</taxon>
        <taxon>Euarchontoglires</taxon>
        <taxon>Glires</taxon>
        <taxon>Rodentia</taxon>
        <taxon>Myomorpha</taxon>
        <taxon>Muroidea</taxon>
        <taxon>Cricetidae</taxon>
        <taxon>Arvicolinae</taxon>
        <taxon>Myodes</taxon>
    </lineage>
</organism>
<evidence type="ECO:0000256" key="5">
    <source>
        <dbReference type="ARBA" id="ARBA00022490"/>
    </source>
</evidence>
<comment type="similarity">
    <text evidence="3">Belongs to the eukaryotic ribosomal protein eS10 family.</text>
</comment>
<evidence type="ECO:0000256" key="11">
    <source>
        <dbReference type="ARBA" id="ARBA00023274"/>
    </source>
</evidence>
<dbReference type="PANTHER" id="PTHR12146">
    <property type="entry name" value="40S RIBOSOMAL PROTEIN S10"/>
    <property type="match status" value="1"/>
</dbReference>
<dbReference type="EMBL" id="JBBHLL010000243">
    <property type="protein sequence ID" value="KAK7808305.1"/>
    <property type="molecule type" value="Genomic_DNA"/>
</dbReference>
<keyword evidence="9" id="KW-0689">Ribosomal protein</keyword>
<gene>
    <name evidence="18" type="ORF">U0070_013987</name>
</gene>
<evidence type="ECO:0000256" key="15">
    <source>
        <dbReference type="ARBA" id="ARBA00047069"/>
    </source>
</evidence>
<evidence type="ECO:0000256" key="3">
    <source>
        <dbReference type="ARBA" id="ARBA00007278"/>
    </source>
</evidence>
<evidence type="ECO:0000313" key="18">
    <source>
        <dbReference type="EMBL" id="KAK7808305.1"/>
    </source>
</evidence>
<sequence length="204" mass="22811">MLMPKKNRIAIYELLFKVMADKKDVHMPKHLKLADKKVPNLHIMKAIQVSKVYRLHEGTVCLETFLLVPDEQWHPISPLLPPHTLDIVSVTVHHSLPETGRHQSKGPEAIPSGIKDADNYLDKSGAYSANSTDSEMIRPSDSDTDEATDNCCSEVDTPSYLQTFEGHSRIITFPSQSDSIPSVTNLFLVMNCANSYPTITIKLQ</sequence>
<evidence type="ECO:0000256" key="7">
    <source>
        <dbReference type="ARBA" id="ARBA00022553"/>
    </source>
</evidence>
<comment type="caution">
    <text evidence="18">The sequence shown here is derived from an EMBL/GenBank/DDBJ whole genome shotgun (WGS) entry which is preliminary data.</text>
</comment>
<keyword evidence="5" id="KW-0963">Cytoplasm</keyword>
<name>A0AAW0I1N7_MYOGA</name>
<dbReference type="AlphaFoldDB" id="A0AAW0I1N7"/>
<evidence type="ECO:0000256" key="1">
    <source>
        <dbReference type="ARBA" id="ARBA00004496"/>
    </source>
</evidence>
<evidence type="ECO:0000256" key="9">
    <source>
        <dbReference type="ARBA" id="ARBA00022980"/>
    </source>
</evidence>
<comment type="function">
    <text evidence="14">Component of the 40S ribosomal subunit. The ribosome is a large ribonucleoprotein complex responsible for the synthesis of proteins in the cell.</text>
</comment>
<evidence type="ECO:0000256" key="12">
    <source>
        <dbReference type="ARBA" id="ARBA00044523"/>
    </source>
</evidence>
<dbReference type="Pfam" id="PF03501">
    <property type="entry name" value="S10_plectin"/>
    <property type="match status" value="1"/>
</dbReference>
<feature type="region of interest" description="Disordered" evidence="16">
    <location>
        <begin position="127"/>
        <end position="149"/>
    </location>
</feature>
<reference evidence="18 19" key="1">
    <citation type="journal article" date="2023" name="bioRxiv">
        <title>Conserved and derived expression patterns and positive selection on dental genes reveal complex evolutionary context of ever-growing rodent molars.</title>
        <authorList>
            <person name="Calamari Z.T."/>
            <person name="Song A."/>
            <person name="Cohen E."/>
            <person name="Akter M."/>
            <person name="Roy R.D."/>
            <person name="Hallikas O."/>
            <person name="Christensen M.M."/>
            <person name="Li P."/>
            <person name="Marangoni P."/>
            <person name="Jernvall J."/>
            <person name="Klein O.D."/>
        </authorList>
    </citation>
    <scope>NUCLEOTIDE SEQUENCE [LARGE SCALE GENOMIC DNA]</scope>
    <source>
        <strain evidence="18">V071</strain>
    </source>
</reference>
<evidence type="ECO:0000256" key="16">
    <source>
        <dbReference type="SAM" id="MobiDB-lite"/>
    </source>
</evidence>
<dbReference type="PANTHER" id="PTHR12146:SF10">
    <property type="entry name" value="SMALL RIBOSOMAL SUBUNIT PROTEIN ES10"/>
    <property type="match status" value="1"/>
</dbReference>
<accession>A0AAW0I1N7</accession>
<evidence type="ECO:0000256" key="14">
    <source>
        <dbReference type="ARBA" id="ARBA00045797"/>
    </source>
</evidence>
<dbReference type="GO" id="GO:0003723">
    <property type="term" value="F:RNA binding"/>
    <property type="evidence" value="ECO:0007669"/>
    <property type="project" value="TreeGrafter"/>
</dbReference>
<keyword evidence="19" id="KW-1185">Reference proteome</keyword>
<feature type="domain" description="Plectin/eS10 N-terminal" evidence="17">
    <location>
        <begin position="3"/>
        <end position="49"/>
    </location>
</feature>
<comment type="subcellular location">
    <subcellularLocation>
        <location evidence="1">Cytoplasm</location>
    </subcellularLocation>
    <subcellularLocation>
        <location evidence="2">Nucleus</location>
        <location evidence="2">Nucleolus</location>
    </subcellularLocation>
</comment>
<dbReference type="Proteomes" id="UP001488838">
    <property type="component" value="Unassembled WGS sequence"/>
</dbReference>
<dbReference type="InterPro" id="IPR036388">
    <property type="entry name" value="WH-like_DNA-bd_sf"/>
</dbReference>
<keyword evidence="10" id="KW-0539">Nucleus</keyword>
<evidence type="ECO:0000256" key="8">
    <source>
        <dbReference type="ARBA" id="ARBA00022843"/>
    </source>
</evidence>
<dbReference type="InterPro" id="IPR005326">
    <property type="entry name" value="Plectin_eS10_N"/>
</dbReference>
<evidence type="ECO:0000313" key="19">
    <source>
        <dbReference type="Proteomes" id="UP001488838"/>
    </source>
</evidence>
<proteinExistence type="inferred from homology"/>
<evidence type="ECO:0000256" key="2">
    <source>
        <dbReference type="ARBA" id="ARBA00004604"/>
    </source>
</evidence>
<evidence type="ECO:0000256" key="10">
    <source>
        <dbReference type="ARBA" id="ARBA00023242"/>
    </source>
</evidence>
<evidence type="ECO:0000256" key="6">
    <source>
        <dbReference type="ARBA" id="ARBA00022499"/>
    </source>
</evidence>
<dbReference type="GO" id="GO:0003735">
    <property type="term" value="F:structural constituent of ribosome"/>
    <property type="evidence" value="ECO:0007669"/>
    <property type="project" value="TreeGrafter"/>
</dbReference>
<protein>
    <recommendedName>
        <fullName evidence="12">Small ribosomal subunit protein eS10</fullName>
    </recommendedName>
    <alternativeName>
        <fullName evidence="13">40S ribosomal protein S10</fullName>
    </alternativeName>
</protein>
<comment type="subunit">
    <text evidence="15">Component of the small ribosomal subunit. The methylated form interacts with NPM1.</text>
</comment>
<evidence type="ECO:0000259" key="17">
    <source>
        <dbReference type="Pfam" id="PF03501"/>
    </source>
</evidence>
<keyword evidence="6" id="KW-1017">Isopeptide bond</keyword>
<keyword evidence="11" id="KW-0687">Ribonucleoprotein</keyword>
<keyword evidence="7" id="KW-0597">Phosphoprotein</keyword>
<dbReference type="GO" id="GO:0022627">
    <property type="term" value="C:cytosolic small ribosomal subunit"/>
    <property type="evidence" value="ECO:0007669"/>
    <property type="project" value="TreeGrafter"/>
</dbReference>
<dbReference type="InterPro" id="IPR037447">
    <property type="entry name" value="Ribosomal_eS10"/>
</dbReference>
<keyword evidence="4" id="KW-0488">Methylation</keyword>
<dbReference type="Gene3D" id="1.10.10.10">
    <property type="entry name" value="Winged helix-like DNA-binding domain superfamily/Winged helix DNA-binding domain"/>
    <property type="match status" value="1"/>
</dbReference>